<dbReference type="EMBL" id="BARW01027858">
    <property type="protein sequence ID" value="GAJ06580.1"/>
    <property type="molecule type" value="Genomic_DNA"/>
</dbReference>
<dbReference type="InterPro" id="IPR036079">
    <property type="entry name" value="ATPase_csu/dsu_sf"/>
</dbReference>
<gene>
    <name evidence="1" type="ORF">S12H4_45111</name>
</gene>
<reference evidence="1" key="1">
    <citation type="journal article" date="2014" name="Front. Microbiol.">
        <title>High frequency of phylogenetically diverse reductive dehalogenase-homologous genes in deep subseafloor sedimentary metagenomes.</title>
        <authorList>
            <person name="Kawai M."/>
            <person name="Futagami T."/>
            <person name="Toyoda A."/>
            <person name="Takaki Y."/>
            <person name="Nishi S."/>
            <person name="Hori S."/>
            <person name="Arai W."/>
            <person name="Tsubouchi T."/>
            <person name="Morono Y."/>
            <person name="Uchiyama I."/>
            <person name="Ito T."/>
            <person name="Fujiyama A."/>
            <person name="Inagaki F."/>
            <person name="Takami H."/>
        </authorList>
    </citation>
    <scope>NUCLEOTIDE SEQUENCE</scope>
    <source>
        <strain evidence="1">Expedition CK06-06</strain>
    </source>
</reference>
<comment type="caution">
    <text evidence="1">The sequence shown here is derived from an EMBL/GenBank/DDBJ whole genome shotgun (WGS) entry which is preliminary data.</text>
</comment>
<feature type="non-terminal residue" evidence="1">
    <location>
        <position position="39"/>
    </location>
</feature>
<evidence type="ECO:0000313" key="1">
    <source>
        <dbReference type="EMBL" id="GAJ06580.1"/>
    </source>
</evidence>
<sequence>MIKGTEDTRYAYVNGIVRAREARLLTRSLFDRLIAGTLT</sequence>
<dbReference type="Gene3D" id="1.10.132.50">
    <property type="entry name" value="ATP synthase (C/AC39) subunit, domain 3"/>
    <property type="match status" value="1"/>
</dbReference>
<organism evidence="1">
    <name type="scientific">marine sediment metagenome</name>
    <dbReference type="NCBI Taxonomy" id="412755"/>
    <lineage>
        <taxon>unclassified sequences</taxon>
        <taxon>metagenomes</taxon>
        <taxon>ecological metagenomes</taxon>
    </lineage>
</organism>
<name>X1VH40_9ZZZZ</name>
<proteinExistence type="predicted"/>
<accession>X1VH40</accession>
<dbReference type="SUPFAM" id="SSF103486">
    <property type="entry name" value="V-type ATP synthase subunit C"/>
    <property type="match status" value="1"/>
</dbReference>
<protein>
    <submittedName>
        <fullName evidence="1">Uncharacterized protein</fullName>
    </submittedName>
</protein>
<dbReference type="InterPro" id="IPR044911">
    <property type="entry name" value="V-type_ATPase_csu/dsu_dom_3"/>
</dbReference>
<dbReference type="AlphaFoldDB" id="X1VH40"/>